<gene>
    <name evidence="2" type="ORF">S03H2_30707</name>
</gene>
<dbReference type="AlphaFoldDB" id="X1GJU6"/>
<comment type="caution">
    <text evidence="2">The sequence shown here is derived from an EMBL/GenBank/DDBJ whole genome shotgun (WGS) entry which is preliminary data.</text>
</comment>
<feature type="non-terminal residue" evidence="2">
    <location>
        <position position="1"/>
    </location>
</feature>
<evidence type="ECO:0000259" key="1">
    <source>
        <dbReference type="Pfam" id="PF01336"/>
    </source>
</evidence>
<proteinExistence type="predicted"/>
<sequence>SELSAMREGKVVKVAGVKVILHTPPTKSGQRVIFLTLEDEEGLIDVTVFPSAQKLYASDIFEGDILLIEGYIQKHGSAVSLIANRASGLRKMTNY</sequence>
<dbReference type="Pfam" id="PF01336">
    <property type="entry name" value="tRNA_anti-codon"/>
    <property type="match status" value="1"/>
</dbReference>
<dbReference type="SUPFAM" id="SSF50249">
    <property type="entry name" value="Nucleic acid-binding proteins"/>
    <property type="match status" value="1"/>
</dbReference>
<dbReference type="CDD" id="cd04485">
    <property type="entry name" value="DnaE_OBF"/>
    <property type="match status" value="1"/>
</dbReference>
<name>X1GJU6_9ZZZZ</name>
<feature type="domain" description="OB" evidence="1">
    <location>
        <begin position="18"/>
        <end position="85"/>
    </location>
</feature>
<evidence type="ECO:0000313" key="2">
    <source>
        <dbReference type="EMBL" id="GAH58196.1"/>
    </source>
</evidence>
<dbReference type="InterPro" id="IPR004365">
    <property type="entry name" value="NA-bd_OB_tRNA"/>
</dbReference>
<organism evidence="2">
    <name type="scientific">marine sediment metagenome</name>
    <dbReference type="NCBI Taxonomy" id="412755"/>
    <lineage>
        <taxon>unclassified sequences</taxon>
        <taxon>metagenomes</taxon>
        <taxon>ecological metagenomes</taxon>
    </lineage>
</organism>
<reference evidence="2" key="1">
    <citation type="journal article" date="2014" name="Front. Microbiol.">
        <title>High frequency of phylogenetically diverse reductive dehalogenase-homologous genes in deep subseafloor sedimentary metagenomes.</title>
        <authorList>
            <person name="Kawai M."/>
            <person name="Futagami T."/>
            <person name="Toyoda A."/>
            <person name="Takaki Y."/>
            <person name="Nishi S."/>
            <person name="Hori S."/>
            <person name="Arai W."/>
            <person name="Tsubouchi T."/>
            <person name="Morono Y."/>
            <person name="Uchiyama I."/>
            <person name="Ito T."/>
            <person name="Fujiyama A."/>
            <person name="Inagaki F."/>
            <person name="Takami H."/>
        </authorList>
    </citation>
    <scope>NUCLEOTIDE SEQUENCE</scope>
    <source>
        <strain evidence="2">Expedition CK06-06</strain>
    </source>
</reference>
<accession>X1GJU6</accession>
<dbReference type="InterPro" id="IPR012340">
    <property type="entry name" value="NA-bd_OB-fold"/>
</dbReference>
<protein>
    <recommendedName>
        <fullName evidence="1">OB domain-containing protein</fullName>
    </recommendedName>
</protein>
<dbReference type="GO" id="GO:0003676">
    <property type="term" value="F:nucleic acid binding"/>
    <property type="evidence" value="ECO:0007669"/>
    <property type="project" value="InterPro"/>
</dbReference>
<dbReference type="Gene3D" id="2.40.50.140">
    <property type="entry name" value="Nucleic acid-binding proteins"/>
    <property type="match status" value="1"/>
</dbReference>
<dbReference type="EMBL" id="BARU01018582">
    <property type="protein sequence ID" value="GAH58196.1"/>
    <property type="molecule type" value="Genomic_DNA"/>
</dbReference>